<dbReference type="InterPro" id="IPR036754">
    <property type="entry name" value="YbaK/aa-tRNA-synt-asso_dom_sf"/>
</dbReference>
<evidence type="ECO:0000256" key="10">
    <source>
        <dbReference type="ARBA" id="ARBA00053664"/>
    </source>
</evidence>
<evidence type="ECO:0000256" key="11">
    <source>
        <dbReference type="ARBA" id="ARBA00060755"/>
    </source>
</evidence>
<dbReference type="CDD" id="cd04334">
    <property type="entry name" value="ProRS-INS"/>
    <property type="match status" value="1"/>
</dbReference>
<dbReference type="CDD" id="cd00779">
    <property type="entry name" value="ProRS_core_prok"/>
    <property type="match status" value="1"/>
</dbReference>
<dbReference type="PRINTS" id="PR01046">
    <property type="entry name" value="TRNASYNTHPRO"/>
</dbReference>
<organism evidence="14 15">
    <name type="scientific">Desulfoferula mesophila</name>
    <dbReference type="NCBI Taxonomy" id="3058419"/>
    <lineage>
        <taxon>Bacteria</taxon>
        <taxon>Pseudomonadati</taxon>
        <taxon>Thermodesulfobacteriota</taxon>
        <taxon>Desulfarculia</taxon>
        <taxon>Desulfarculales</taxon>
        <taxon>Desulfarculaceae</taxon>
        <taxon>Desulfoferula</taxon>
    </lineage>
</organism>
<dbReference type="Gene3D" id="3.90.960.10">
    <property type="entry name" value="YbaK/aminoacyl-tRNA synthetase-associated domain"/>
    <property type="match status" value="1"/>
</dbReference>
<dbReference type="CDD" id="cd00861">
    <property type="entry name" value="ProRS_anticodon_short"/>
    <property type="match status" value="1"/>
</dbReference>
<reference evidence="15" key="1">
    <citation type="journal article" date="2023" name="Arch. Microbiol.">
        <title>Desulfoferula mesophilus gen. nov. sp. nov., a mesophilic sulfate-reducing bacterium isolated from a brackish lake sediment.</title>
        <authorList>
            <person name="Watanabe T."/>
            <person name="Yabe T."/>
            <person name="Tsuji J.M."/>
            <person name="Fukui M."/>
        </authorList>
    </citation>
    <scope>NUCLEOTIDE SEQUENCE [LARGE SCALE GENOMIC DNA]</scope>
    <source>
        <strain evidence="15">12FAK</strain>
    </source>
</reference>
<evidence type="ECO:0000256" key="5">
    <source>
        <dbReference type="ARBA" id="ARBA00022741"/>
    </source>
</evidence>
<dbReference type="Pfam" id="PF03129">
    <property type="entry name" value="HGTP_anticodon"/>
    <property type="match status" value="1"/>
</dbReference>
<dbReference type="FunFam" id="3.30.930.10:FF:000065">
    <property type="entry name" value="Proline--tRNA ligase"/>
    <property type="match status" value="1"/>
</dbReference>
<dbReference type="SUPFAM" id="SSF55681">
    <property type="entry name" value="Class II aaRS and biotin synthetases"/>
    <property type="match status" value="1"/>
</dbReference>
<dbReference type="GO" id="GO:0002161">
    <property type="term" value="F:aminoacyl-tRNA deacylase activity"/>
    <property type="evidence" value="ECO:0007669"/>
    <property type="project" value="InterPro"/>
</dbReference>
<dbReference type="NCBIfam" id="TIGR00409">
    <property type="entry name" value="proS_fam_II"/>
    <property type="match status" value="1"/>
</dbReference>
<dbReference type="PANTHER" id="PTHR42753">
    <property type="entry name" value="MITOCHONDRIAL RIBOSOME PROTEIN L39/PROLYL-TRNA LIGASE FAMILY MEMBER"/>
    <property type="match status" value="1"/>
</dbReference>
<name>A0AAU9EZG5_9BACT</name>
<evidence type="ECO:0000256" key="7">
    <source>
        <dbReference type="ARBA" id="ARBA00022917"/>
    </source>
</evidence>
<comment type="subunit">
    <text evidence="2 12">Homodimer.</text>
</comment>
<dbReference type="HAMAP" id="MF_01569">
    <property type="entry name" value="Pro_tRNA_synth_type1"/>
    <property type="match status" value="1"/>
</dbReference>
<protein>
    <recommendedName>
        <fullName evidence="12">Proline--tRNA ligase</fullName>
        <ecNumber evidence="12">6.1.1.15</ecNumber>
    </recommendedName>
    <alternativeName>
        <fullName evidence="12">Prolyl-tRNA synthetase</fullName>
        <shortName evidence="12">ProRS</shortName>
    </alternativeName>
</protein>
<gene>
    <name evidence="12 14" type="primary">proS</name>
    <name evidence="14" type="ORF">FAK_21390</name>
</gene>
<dbReference type="InterPro" id="IPR050062">
    <property type="entry name" value="Pro-tRNA_synthetase"/>
</dbReference>
<comment type="domain">
    <text evidence="12">Consists of three domains: the N-terminal catalytic domain, the editing domain and the C-terminal anticodon-binding domain.</text>
</comment>
<keyword evidence="5 12" id="KW-0547">Nucleotide-binding</keyword>
<dbReference type="EMBL" id="AP028679">
    <property type="protein sequence ID" value="BEQ15073.1"/>
    <property type="molecule type" value="Genomic_DNA"/>
</dbReference>
<dbReference type="KEGG" id="dmp:FAK_21390"/>
<dbReference type="SUPFAM" id="SSF55826">
    <property type="entry name" value="YbaK/ProRS associated domain"/>
    <property type="match status" value="1"/>
</dbReference>
<keyword evidence="8 12" id="KW-0030">Aminoacyl-tRNA synthetase</keyword>
<dbReference type="InterPro" id="IPR033730">
    <property type="entry name" value="ProRS_core_prok"/>
</dbReference>
<evidence type="ECO:0000313" key="14">
    <source>
        <dbReference type="EMBL" id="BEQ15073.1"/>
    </source>
</evidence>
<evidence type="ECO:0000256" key="3">
    <source>
        <dbReference type="ARBA" id="ARBA00022490"/>
    </source>
</evidence>
<proteinExistence type="inferred from homology"/>
<dbReference type="GO" id="GO:0006433">
    <property type="term" value="P:prolyl-tRNA aminoacylation"/>
    <property type="evidence" value="ECO:0007669"/>
    <property type="project" value="UniProtKB-UniRule"/>
</dbReference>
<dbReference type="PANTHER" id="PTHR42753:SF2">
    <property type="entry name" value="PROLINE--TRNA LIGASE"/>
    <property type="match status" value="1"/>
</dbReference>
<evidence type="ECO:0000259" key="13">
    <source>
        <dbReference type="PROSITE" id="PS50862"/>
    </source>
</evidence>
<dbReference type="Pfam" id="PF04073">
    <property type="entry name" value="tRNA_edit"/>
    <property type="match status" value="1"/>
</dbReference>
<accession>A0AAU9EZG5</accession>
<dbReference type="RefSeq" id="WP_338598978.1">
    <property type="nucleotide sequence ID" value="NZ_AP028679.1"/>
</dbReference>
<dbReference type="Proteomes" id="UP001366166">
    <property type="component" value="Chromosome"/>
</dbReference>
<dbReference type="SUPFAM" id="SSF52954">
    <property type="entry name" value="Class II aaRS ABD-related"/>
    <property type="match status" value="1"/>
</dbReference>
<keyword evidence="6 12" id="KW-0067">ATP-binding</keyword>
<dbReference type="Pfam" id="PF00587">
    <property type="entry name" value="tRNA-synt_2b"/>
    <property type="match status" value="1"/>
</dbReference>
<dbReference type="Gene3D" id="3.40.50.800">
    <property type="entry name" value="Anticodon-binding domain"/>
    <property type="match status" value="1"/>
</dbReference>
<dbReference type="InterPro" id="IPR004500">
    <property type="entry name" value="Pro-tRNA-synth_IIa_bac-type"/>
</dbReference>
<evidence type="ECO:0000256" key="6">
    <source>
        <dbReference type="ARBA" id="ARBA00022840"/>
    </source>
</evidence>
<dbReference type="Gene3D" id="3.30.930.10">
    <property type="entry name" value="Bira Bifunctional Protein, Domain 2"/>
    <property type="match status" value="2"/>
</dbReference>
<evidence type="ECO:0000256" key="1">
    <source>
        <dbReference type="ARBA" id="ARBA00004496"/>
    </source>
</evidence>
<dbReference type="InterPro" id="IPR023717">
    <property type="entry name" value="Pro-tRNA-Synthase_IIa_type1"/>
</dbReference>
<dbReference type="PROSITE" id="PS50862">
    <property type="entry name" value="AA_TRNA_LIGASE_II"/>
    <property type="match status" value="1"/>
</dbReference>
<dbReference type="InterPro" id="IPR007214">
    <property type="entry name" value="YbaK/aa-tRNA-synth-assoc-dom"/>
</dbReference>
<dbReference type="AlphaFoldDB" id="A0AAU9EZG5"/>
<evidence type="ECO:0000256" key="12">
    <source>
        <dbReference type="HAMAP-Rule" id="MF_01569"/>
    </source>
</evidence>
<evidence type="ECO:0000256" key="2">
    <source>
        <dbReference type="ARBA" id="ARBA00011738"/>
    </source>
</evidence>
<dbReference type="GO" id="GO:0005829">
    <property type="term" value="C:cytosol"/>
    <property type="evidence" value="ECO:0007669"/>
    <property type="project" value="TreeGrafter"/>
</dbReference>
<keyword evidence="4 12" id="KW-0436">Ligase</keyword>
<dbReference type="InterPro" id="IPR045864">
    <property type="entry name" value="aa-tRNA-synth_II/BPL/LPL"/>
</dbReference>
<keyword evidence="7 12" id="KW-0648">Protein biosynthesis</keyword>
<dbReference type="InterPro" id="IPR002314">
    <property type="entry name" value="aa-tRNA-synt_IIb"/>
</dbReference>
<dbReference type="InterPro" id="IPR002316">
    <property type="entry name" value="Pro-tRNA-ligase_IIa"/>
</dbReference>
<comment type="subcellular location">
    <subcellularLocation>
        <location evidence="1 12">Cytoplasm</location>
    </subcellularLocation>
</comment>
<comment type="function">
    <text evidence="10 12">Catalyzes the attachment of proline to tRNA(Pro) in a two-step reaction: proline is first activated by ATP to form Pro-AMP and then transferred to the acceptor end of tRNA(Pro). As ProRS can inadvertently accommodate and process non-cognate amino acids such as alanine and cysteine, to avoid such errors it has two additional distinct editing activities against alanine. One activity is designated as 'pretransfer' editing and involves the tRNA(Pro)-independent hydrolysis of activated Ala-AMP. The other activity is designated 'posttransfer' editing and involves deacylation of mischarged Ala-tRNA(Pro). The misacylated Cys-tRNA(Pro) is not edited by ProRS.</text>
</comment>
<dbReference type="InterPro" id="IPR044140">
    <property type="entry name" value="ProRS_anticodon_short"/>
</dbReference>
<dbReference type="InterPro" id="IPR004154">
    <property type="entry name" value="Anticodon-bd"/>
</dbReference>
<dbReference type="GO" id="GO:0004827">
    <property type="term" value="F:proline-tRNA ligase activity"/>
    <property type="evidence" value="ECO:0007669"/>
    <property type="project" value="UniProtKB-UniRule"/>
</dbReference>
<dbReference type="PIRSF" id="PIRSF001535">
    <property type="entry name" value="ProRS_1"/>
    <property type="match status" value="1"/>
</dbReference>
<dbReference type="InterPro" id="IPR036621">
    <property type="entry name" value="Anticodon-bd_dom_sf"/>
</dbReference>
<keyword evidence="3 12" id="KW-0963">Cytoplasm</keyword>
<keyword evidence="15" id="KW-1185">Reference proteome</keyword>
<evidence type="ECO:0000256" key="9">
    <source>
        <dbReference type="ARBA" id="ARBA00047671"/>
    </source>
</evidence>
<evidence type="ECO:0000256" key="8">
    <source>
        <dbReference type="ARBA" id="ARBA00023146"/>
    </source>
</evidence>
<comment type="similarity">
    <text evidence="11 12">Belongs to the class-II aminoacyl-tRNA synthetase family. ProS type 1 subfamily.</text>
</comment>
<evidence type="ECO:0000313" key="15">
    <source>
        <dbReference type="Proteomes" id="UP001366166"/>
    </source>
</evidence>
<dbReference type="FunFam" id="3.30.930.10:FF:000066">
    <property type="entry name" value="Proline--tRNA ligase"/>
    <property type="match status" value="1"/>
</dbReference>
<comment type="catalytic activity">
    <reaction evidence="9 12">
        <text>tRNA(Pro) + L-proline + ATP = L-prolyl-tRNA(Pro) + AMP + diphosphate</text>
        <dbReference type="Rhea" id="RHEA:14305"/>
        <dbReference type="Rhea" id="RHEA-COMP:9700"/>
        <dbReference type="Rhea" id="RHEA-COMP:9702"/>
        <dbReference type="ChEBI" id="CHEBI:30616"/>
        <dbReference type="ChEBI" id="CHEBI:33019"/>
        <dbReference type="ChEBI" id="CHEBI:60039"/>
        <dbReference type="ChEBI" id="CHEBI:78442"/>
        <dbReference type="ChEBI" id="CHEBI:78532"/>
        <dbReference type="ChEBI" id="CHEBI:456215"/>
        <dbReference type="EC" id="6.1.1.15"/>
    </reaction>
</comment>
<dbReference type="GO" id="GO:0005524">
    <property type="term" value="F:ATP binding"/>
    <property type="evidence" value="ECO:0007669"/>
    <property type="project" value="UniProtKB-UniRule"/>
</dbReference>
<evidence type="ECO:0000256" key="4">
    <source>
        <dbReference type="ARBA" id="ARBA00022598"/>
    </source>
</evidence>
<dbReference type="EC" id="6.1.1.15" evidence="12"/>
<dbReference type="InterPro" id="IPR006195">
    <property type="entry name" value="aa-tRNA-synth_II"/>
</dbReference>
<feature type="domain" description="Aminoacyl-transfer RNA synthetases class-II family profile" evidence="13">
    <location>
        <begin position="38"/>
        <end position="462"/>
    </location>
</feature>
<dbReference type="NCBIfam" id="NF006625">
    <property type="entry name" value="PRK09194.1"/>
    <property type="match status" value="1"/>
</dbReference>
<sequence length="570" mass="61914">MRFSQAFIPTLKETPAEAEVVSHQLMLRAGMIRKLASGVYTWLPLGLRTLRKVERIVREEMDAAGARELLMPGVQPAELWQESGRWEHYGRELLRFKDRHDHDFCLAPTHEEVITDLIRHEVRSYRDMPLNLYQFQTKFRDEVRPRFGVMRSREFIMKDGYSFDPDDESSAASYQAMHQAYSAIFKRLGLNFAVVEADSGAIGGSFSHEFMVLADTGEDAIASCSCGWAANFEKAQVAPPRGEAPQAAAEVVRVDTPGAHTVEEVAAFLKVSPAQVAKTLVYLADGKPVAAMVRGDRQLNEIKLKNLIGATALELAPASVIQEVSGGPVGFTGPVGLNIPVYADQELYAAEALVVGANQGDAHLTGVHLGRDVAGATKADLRIIEPGDPCPRCGKEPTFARGIEVGHIFRLGTKYSQAMGAEYLDAEGQSRPIIMGCYGIGVTRIVAAAIEQGHDDWGIIFPLAIAPYSVAVLPLAIDGEVMETATKLYDDLSAAGVDVLMDDRDLRPGVKFKDADLIGIPLRVVVGAKGLKEGAVELKHRLSGDVDMVPVAEAATRLAQMVRRGGGRSL</sequence>